<evidence type="ECO:0000313" key="11">
    <source>
        <dbReference type="Proteomes" id="UP000317990"/>
    </source>
</evidence>
<sequence>MERLLRLAADNGRSGEVPVAAVVLDPAGLAIGWGTNRRERDGDPLGHAELQAIRQATALQGDWRCNDLTLLVTLEPCPMCAAALVQSRMGRVVFGAHDRKRGALGSVLDLSRDRSAHHVMTVSGGLLAEACQQQLQSWFRARRTGAGSGH</sequence>
<comment type="cofactor">
    <cofactor evidence="8">
        <name>Zn(2+)</name>
        <dbReference type="ChEBI" id="CHEBI:29105"/>
    </cofactor>
    <text evidence="8">Binds 1 zinc ion per subunit.</text>
</comment>
<feature type="binding site" evidence="8">
    <location>
        <position position="77"/>
    </location>
    <ligand>
        <name>Zn(2+)</name>
        <dbReference type="ChEBI" id="CHEBI:29105"/>
        <note>catalytic</note>
    </ligand>
</feature>
<feature type="active site" description="Proton donor" evidence="8">
    <location>
        <position position="49"/>
    </location>
</feature>
<dbReference type="PROSITE" id="PS51747">
    <property type="entry name" value="CYT_DCMP_DEAMINASES_2"/>
    <property type="match status" value="1"/>
</dbReference>
<keyword evidence="4 8" id="KW-0479">Metal-binding</keyword>
<dbReference type="PANTHER" id="PTHR11079">
    <property type="entry name" value="CYTOSINE DEAMINASE FAMILY MEMBER"/>
    <property type="match status" value="1"/>
</dbReference>
<dbReference type="Pfam" id="PF00383">
    <property type="entry name" value="dCMP_cyt_deam_1"/>
    <property type="match status" value="1"/>
</dbReference>
<dbReference type="InterPro" id="IPR016193">
    <property type="entry name" value="Cytidine_deaminase-like"/>
</dbReference>
<dbReference type="EC" id="3.5.4.33" evidence="8"/>
<dbReference type="InterPro" id="IPR016192">
    <property type="entry name" value="APOBEC/CMP_deaminase_Zn-bd"/>
</dbReference>
<evidence type="ECO:0000256" key="3">
    <source>
        <dbReference type="ARBA" id="ARBA00022694"/>
    </source>
</evidence>
<dbReference type="PANTHER" id="PTHR11079:SF202">
    <property type="entry name" value="TRNA-SPECIFIC ADENOSINE DEAMINASE"/>
    <property type="match status" value="1"/>
</dbReference>
<keyword evidence="6 8" id="KW-0862">Zinc</keyword>
<organism evidence="10 11">
    <name type="scientific">Aphanocapsa feldmannii 277cV</name>
    <dbReference type="NCBI Taxonomy" id="2507553"/>
    <lineage>
        <taxon>Bacteria</taxon>
        <taxon>Bacillati</taxon>
        <taxon>Cyanobacteriota</taxon>
        <taxon>Cyanophyceae</taxon>
        <taxon>Oscillatoriophycideae</taxon>
        <taxon>Chroococcales</taxon>
        <taxon>Microcystaceae</taxon>
        <taxon>Aphanocapsa</taxon>
    </lineage>
</organism>
<dbReference type="Gene3D" id="3.40.140.10">
    <property type="entry name" value="Cytidine Deaminase, domain 2"/>
    <property type="match status" value="1"/>
</dbReference>
<evidence type="ECO:0000256" key="5">
    <source>
        <dbReference type="ARBA" id="ARBA00022801"/>
    </source>
</evidence>
<name>A0A524RLR4_9CHRO</name>
<dbReference type="HAMAP" id="MF_00972">
    <property type="entry name" value="tRNA_aden_deaminase"/>
    <property type="match status" value="1"/>
</dbReference>
<dbReference type="AlphaFoldDB" id="A0A524RLR4"/>
<feature type="binding site" evidence="8">
    <location>
        <position position="80"/>
    </location>
    <ligand>
        <name>Zn(2+)</name>
        <dbReference type="ChEBI" id="CHEBI:29105"/>
        <note>catalytic</note>
    </ligand>
</feature>
<dbReference type="SUPFAM" id="SSF53927">
    <property type="entry name" value="Cytidine deaminase-like"/>
    <property type="match status" value="1"/>
</dbReference>
<evidence type="ECO:0000256" key="2">
    <source>
        <dbReference type="ARBA" id="ARBA00011738"/>
    </source>
</evidence>
<evidence type="ECO:0000256" key="7">
    <source>
        <dbReference type="ARBA" id="ARBA00048045"/>
    </source>
</evidence>
<dbReference type="PROSITE" id="PS00903">
    <property type="entry name" value="CYT_DCMP_DEAMINASES_1"/>
    <property type="match status" value="1"/>
</dbReference>
<evidence type="ECO:0000259" key="9">
    <source>
        <dbReference type="PROSITE" id="PS51747"/>
    </source>
</evidence>
<feature type="domain" description="CMP/dCMP-type deaminase" evidence="9">
    <location>
        <begin position="1"/>
        <end position="107"/>
    </location>
</feature>
<comment type="caution">
    <text evidence="10">The sequence shown here is derived from an EMBL/GenBank/DDBJ whole genome shotgun (WGS) entry which is preliminary data.</text>
</comment>
<comment type="subunit">
    <text evidence="2 8">Homodimer.</text>
</comment>
<evidence type="ECO:0000256" key="8">
    <source>
        <dbReference type="HAMAP-Rule" id="MF_00972"/>
    </source>
</evidence>
<feature type="binding site" evidence="8">
    <location>
        <position position="47"/>
    </location>
    <ligand>
        <name>Zn(2+)</name>
        <dbReference type="ChEBI" id="CHEBI:29105"/>
        <note>catalytic</note>
    </ligand>
</feature>
<dbReference type="GO" id="GO:0002100">
    <property type="term" value="P:tRNA wobble adenosine to inosine editing"/>
    <property type="evidence" value="ECO:0007669"/>
    <property type="project" value="UniProtKB-UniRule"/>
</dbReference>
<dbReference type="GO" id="GO:0008270">
    <property type="term" value="F:zinc ion binding"/>
    <property type="evidence" value="ECO:0007669"/>
    <property type="project" value="UniProtKB-UniRule"/>
</dbReference>
<gene>
    <name evidence="8" type="primary">tadA</name>
    <name evidence="10" type="ORF">ERJ67_08870</name>
</gene>
<dbReference type="InterPro" id="IPR002125">
    <property type="entry name" value="CMP_dCMP_dom"/>
</dbReference>
<evidence type="ECO:0000313" key="10">
    <source>
        <dbReference type="EMBL" id="TGG91019.1"/>
    </source>
</evidence>
<dbReference type="EMBL" id="SRMO01000084">
    <property type="protein sequence ID" value="TGG91019.1"/>
    <property type="molecule type" value="Genomic_DNA"/>
</dbReference>
<dbReference type="GO" id="GO:0052717">
    <property type="term" value="F:tRNA-specific adenosine-34 deaminase activity"/>
    <property type="evidence" value="ECO:0007669"/>
    <property type="project" value="UniProtKB-UniRule"/>
</dbReference>
<dbReference type="Proteomes" id="UP000317990">
    <property type="component" value="Unassembled WGS sequence"/>
</dbReference>
<accession>A0A524RLR4</accession>
<dbReference type="CDD" id="cd01285">
    <property type="entry name" value="nucleoside_deaminase"/>
    <property type="match status" value="1"/>
</dbReference>
<comment type="function">
    <text evidence="8">Catalyzes the deamination of adenosine to inosine at the wobble position 34 of tRNA(Arg2).</text>
</comment>
<proteinExistence type="inferred from homology"/>
<dbReference type="InterPro" id="IPR028883">
    <property type="entry name" value="tRNA_aden_deaminase"/>
</dbReference>
<comment type="catalytic activity">
    <reaction evidence="7 8">
        <text>adenosine(34) in tRNA + H2O + H(+) = inosine(34) in tRNA + NH4(+)</text>
        <dbReference type="Rhea" id="RHEA:43168"/>
        <dbReference type="Rhea" id="RHEA-COMP:10373"/>
        <dbReference type="Rhea" id="RHEA-COMP:10374"/>
        <dbReference type="ChEBI" id="CHEBI:15377"/>
        <dbReference type="ChEBI" id="CHEBI:15378"/>
        <dbReference type="ChEBI" id="CHEBI:28938"/>
        <dbReference type="ChEBI" id="CHEBI:74411"/>
        <dbReference type="ChEBI" id="CHEBI:82852"/>
        <dbReference type="EC" id="3.5.4.33"/>
    </reaction>
</comment>
<evidence type="ECO:0000256" key="1">
    <source>
        <dbReference type="ARBA" id="ARBA00010669"/>
    </source>
</evidence>
<protein>
    <recommendedName>
        <fullName evidence="8">tRNA-specific adenosine deaminase</fullName>
        <ecNumber evidence="8">3.5.4.33</ecNumber>
    </recommendedName>
</protein>
<comment type="similarity">
    <text evidence="1">Belongs to the cytidine and deoxycytidylate deaminase family. ADAT2 subfamily.</text>
</comment>
<keyword evidence="5 8" id="KW-0378">Hydrolase</keyword>
<evidence type="ECO:0000256" key="4">
    <source>
        <dbReference type="ARBA" id="ARBA00022723"/>
    </source>
</evidence>
<reference evidence="10 11" key="1">
    <citation type="journal article" date="2019" name="mSystems">
        <title>Life at home and on the roam: Genomic adaptions reflect the dual lifestyle of an intracellular, facultative symbiont.</title>
        <authorList>
            <person name="Burgsdorf I."/>
        </authorList>
    </citation>
    <scope>NUCLEOTIDE SEQUENCE [LARGE SCALE GENOMIC DNA]</scope>
    <source>
        <strain evidence="10">277cV</strain>
    </source>
</reference>
<evidence type="ECO:0000256" key="6">
    <source>
        <dbReference type="ARBA" id="ARBA00022833"/>
    </source>
</evidence>
<keyword evidence="3 8" id="KW-0819">tRNA processing</keyword>